<reference evidence="1" key="1">
    <citation type="submission" date="2019-04" db="EMBL/GenBank/DDBJ databases">
        <authorList>
            <person name="Alioto T."/>
            <person name="Alioto T."/>
        </authorList>
    </citation>
    <scope>NUCLEOTIDE SEQUENCE [LARGE SCALE GENOMIC DNA]</scope>
</reference>
<dbReference type="EMBL" id="CABDUW010002877">
    <property type="protein sequence ID" value="VTJ88237.1"/>
    <property type="molecule type" value="Genomic_DNA"/>
</dbReference>
<feature type="non-terminal residue" evidence="1">
    <location>
        <position position="95"/>
    </location>
</feature>
<gene>
    <name evidence="1" type="ORF">MONAX_5E037527</name>
</gene>
<name>A0A5E4D265_MARMO</name>
<proteinExistence type="predicted"/>
<evidence type="ECO:0000313" key="1">
    <source>
        <dbReference type="EMBL" id="VTJ88237.1"/>
    </source>
</evidence>
<protein>
    <submittedName>
        <fullName evidence="1">Uncharacterized protein</fullName>
    </submittedName>
</protein>
<dbReference type="Proteomes" id="UP000335636">
    <property type="component" value="Unassembled WGS sequence"/>
</dbReference>
<dbReference type="AlphaFoldDB" id="A0A5E4D265"/>
<sequence>MQARLAFTSVSSDGPTSYFSGIVSAESREAGEPEFECSRSGLHVCVLRGPDCLPQIHVSSALPSDPEQTAFRQFTTPYARAAGEVRDLISPRRPP</sequence>
<keyword evidence="2" id="KW-1185">Reference proteome</keyword>
<accession>A0A5E4D265</accession>
<evidence type="ECO:0000313" key="2">
    <source>
        <dbReference type="Proteomes" id="UP000335636"/>
    </source>
</evidence>
<comment type="caution">
    <text evidence="1">The sequence shown here is derived from an EMBL/GenBank/DDBJ whole genome shotgun (WGS) entry which is preliminary data.</text>
</comment>
<organism evidence="1 2">
    <name type="scientific">Marmota monax</name>
    <name type="common">Woodchuck</name>
    <dbReference type="NCBI Taxonomy" id="9995"/>
    <lineage>
        <taxon>Eukaryota</taxon>
        <taxon>Metazoa</taxon>
        <taxon>Chordata</taxon>
        <taxon>Craniata</taxon>
        <taxon>Vertebrata</taxon>
        <taxon>Euteleostomi</taxon>
        <taxon>Mammalia</taxon>
        <taxon>Eutheria</taxon>
        <taxon>Euarchontoglires</taxon>
        <taxon>Glires</taxon>
        <taxon>Rodentia</taxon>
        <taxon>Sciuromorpha</taxon>
        <taxon>Sciuridae</taxon>
        <taxon>Xerinae</taxon>
        <taxon>Marmotini</taxon>
        <taxon>Marmota</taxon>
    </lineage>
</organism>